<evidence type="ECO:0000313" key="1">
    <source>
        <dbReference type="EMBL" id="MCF6137452.1"/>
    </source>
</evidence>
<reference evidence="1 2" key="1">
    <citation type="submission" date="2022-01" db="EMBL/GenBank/DDBJ databases">
        <title>Alkalihalobacillus sp. EGI L200015, a novel bacterium isolated from a salt lake sediment.</title>
        <authorList>
            <person name="Gao L."/>
            <person name="Fang B.-Z."/>
            <person name="Li W.-J."/>
        </authorList>
    </citation>
    <scope>NUCLEOTIDE SEQUENCE [LARGE SCALE GENOMIC DNA]</scope>
    <source>
        <strain evidence="1 2">KCTC 12718</strain>
    </source>
</reference>
<evidence type="ECO:0000313" key="2">
    <source>
        <dbReference type="Proteomes" id="UP001649381"/>
    </source>
</evidence>
<protein>
    <submittedName>
        <fullName evidence="1">Uncharacterized protein</fullName>
    </submittedName>
</protein>
<name>A0ABS9H0X6_9BACL</name>
<proteinExistence type="predicted"/>
<comment type="caution">
    <text evidence="1">The sequence shown here is derived from an EMBL/GenBank/DDBJ whole genome shotgun (WGS) entry which is preliminary data.</text>
</comment>
<keyword evidence="2" id="KW-1185">Reference proteome</keyword>
<dbReference type="RefSeq" id="WP_236333057.1">
    <property type="nucleotide sequence ID" value="NZ_JAKIJS010000001.1"/>
</dbReference>
<gene>
    <name evidence="1" type="ORF">L2716_06895</name>
</gene>
<sequence>MRNAPNYGEFYQRALIMIGDADRASVKEQSDCDTCTHWLIALEGNEMDKNTGAYQWNVIIYPSKDCGGFDYKLPYYVSDSFTSIHKAIDYTSELEKKAKEDQLFTVVK</sequence>
<dbReference type="Proteomes" id="UP001649381">
    <property type="component" value="Unassembled WGS sequence"/>
</dbReference>
<accession>A0ABS9H0X6</accession>
<organism evidence="1 2">
    <name type="scientific">Pseudalkalibacillus berkeleyi</name>
    <dbReference type="NCBI Taxonomy" id="1069813"/>
    <lineage>
        <taxon>Bacteria</taxon>
        <taxon>Bacillati</taxon>
        <taxon>Bacillota</taxon>
        <taxon>Bacilli</taxon>
        <taxon>Bacillales</taxon>
        <taxon>Fictibacillaceae</taxon>
        <taxon>Pseudalkalibacillus</taxon>
    </lineage>
</organism>
<dbReference type="EMBL" id="JAKIJS010000001">
    <property type="protein sequence ID" value="MCF6137452.1"/>
    <property type="molecule type" value="Genomic_DNA"/>
</dbReference>